<sequence>MKKLIVVFVLLITVFANSTETVHQSTKDNGRAEPGALYTERFNWTIVESENSGDTQATNLAVTERTYQLVKAAIAAASSGDDNIAVFDIPRGWNSIRLRAIGITDNGTYTTQIYLGTLGDGNKDGNSTTADAELAYAGQLAWVVGTQSSIYSQIAYTSGGTRTIIPGDILTGATSGETAKVVSLTVTSGAFVDGDAAGTLTVRTQSGTFQSENLNLTDRDGTNPFLNVAAIGADMVRFEVADAVTITASDWVKSWVSKSPGSERVASAEIDLEGADVMIVVSTTASADSKLIAKGF</sequence>
<name>A0A0F9D108_9ZZZZ</name>
<comment type="caution">
    <text evidence="1">The sequence shown here is derived from an EMBL/GenBank/DDBJ whole genome shotgun (WGS) entry which is preliminary data.</text>
</comment>
<accession>A0A0F9D108</accession>
<evidence type="ECO:0000313" key="1">
    <source>
        <dbReference type="EMBL" id="KKL55224.1"/>
    </source>
</evidence>
<reference evidence="1" key="1">
    <citation type="journal article" date="2015" name="Nature">
        <title>Complex archaea that bridge the gap between prokaryotes and eukaryotes.</title>
        <authorList>
            <person name="Spang A."/>
            <person name="Saw J.H."/>
            <person name="Jorgensen S.L."/>
            <person name="Zaremba-Niedzwiedzka K."/>
            <person name="Martijn J."/>
            <person name="Lind A.E."/>
            <person name="van Eijk R."/>
            <person name="Schleper C."/>
            <person name="Guy L."/>
            <person name="Ettema T.J."/>
        </authorList>
    </citation>
    <scope>NUCLEOTIDE SEQUENCE</scope>
</reference>
<protein>
    <submittedName>
        <fullName evidence="1">Uncharacterized protein</fullName>
    </submittedName>
</protein>
<proteinExistence type="predicted"/>
<organism evidence="1">
    <name type="scientific">marine sediment metagenome</name>
    <dbReference type="NCBI Taxonomy" id="412755"/>
    <lineage>
        <taxon>unclassified sequences</taxon>
        <taxon>metagenomes</taxon>
        <taxon>ecological metagenomes</taxon>
    </lineage>
</organism>
<gene>
    <name evidence="1" type="ORF">LCGC14_2257550</name>
</gene>
<dbReference type="AlphaFoldDB" id="A0A0F9D108"/>
<dbReference type="EMBL" id="LAZR01030915">
    <property type="protein sequence ID" value="KKL55224.1"/>
    <property type="molecule type" value="Genomic_DNA"/>
</dbReference>